<sequence>MQAKLLYLSDFLNTCWLPTADQKPKRGKPQTYSSISFLLFFMLMLLKRIHPFAAMHRWAKANYALLGWQQPPDRKTIRRRFLALPALIQQLMPAIADQCQQLNHSYACSFADKSVFRALGGLWHKKHMLLKVVPHPSIDTEASWAKSDYHGWRFGYGLHLIYNRYRFPLMATVTTASTKDYTLLQTLIASLQQRLGMVLADSGYFAHHFLKAIYQQLVTTPCLFKRTQRMSAFAKYYNDMAGSVVGRLTYSRRKPSIEPNFAYIKELTQLTATNPLPYKGLDRVSAYLLVASCTVQLMMYDNFTNQQELGSMEAFKAAFQ</sequence>
<dbReference type="GO" id="GO:0006313">
    <property type="term" value="P:DNA transposition"/>
    <property type="evidence" value="ECO:0007669"/>
    <property type="project" value="InterPro"/>
</dbReference>
<keyword evidence="3" id="KW-1185">Reference proteome</keyword>
<dbReference type="Proteomes" id="UP000515369">
    <property type="component" value="Chromosome"/>
</dbReference>
<accession>A0A7G5GSL0</accession>
<gene>
    <name evidence="2" type="ORF">H3H32_28515</name>
</gene>
<dbReference type="EMBL" id="CP059732">
    <property type="protein sequence ID" value="QMW01852.1"/>
    <property type="molecule type" value="Genomic_DNA"/>
</dbReference>
<dbReference type="KEGG" id="sfol:H3H32_28515"/>
<protein>
    <submittedName>
        <fullName evidence="2">Transposase</fullName>
    </submittedName>
</protein>
<dbReference type="InterPro" id="IPR002559">
    <property type="entry name" value="Transposase_11"/>
</dbReference>
<reference evidence="2 3" key="1">
    <citation type="submission" date="2020-07" db="EMBL/GenBank/DDBJ databases">
        <title>Spirosoma foliorum sp. nov., isolated from the leaves on the Nejang mountain Korea, Republic of.</title>
        <authorList>
            <person name="Ho H."/>
            <person name="Lee Y.-J."/>
            <person name="Nurcahyanto D.-A."/>
            <person name="Kim S.-G."/>
        </authorList>
    </citation>
    <scope>NUCLEOTIDE SEQUENCE [LARGE SCALE GENOMIC DNA]</scope>
    <source>
        <strain evidence="2 3">PL0136</strain>
    </source>
</reference>
<proteinExistence type="predicted"/>
<organism evidence="2 3">
    <name type="scientific">Spirosoma foliorum</name>
    <dbReference type="NCBI Taxonomy" id="2710596"/>
    <lineage>
        <taxon>Bacteria</taxon>
        <taxon>Pseudomonadati</taxon>
        <taxon>Bacteroidota</taxon>
        <taxon>Cytophagia</taxon>
        <taxon>Cytophagales</taxon>
        <taxon>Cytophagaceae</taxon>
        <taxon>Spirosoma</taxon>
    </lineage>
</organism>
<evidence type="ECO:0000313" key="3">
    <source>
        <dbReference type="Proteomes" id="UP000515369"/>
    </source>
</evidence>
<evidence type="ECO:0000259" key="1">
    <source>
        <dbReference type="Pfam" id="PF01609"/>
    </source>
</evidence>
<dbReference type="RefSeq" id="WP_182459128.1">
    <property type="nucleotide sequence ID" value="NZ_CP059732.1"/>
</dbReference>
<feature type="domain" description="Transposase IS4-like" evidence="1">
    <location>
        <begin position="133"/>
        <end position="272"/>
    </location>
</feature>
<dbReference type="GO" id="GO:0004803">
    <property type="term" value="F:transposase activity"/>
    <property type="evidence" value="ECO:0007669"/>
    <property type="project" value="InterPro"/>
</dbReference>
<dbReference type="Pfam" id="PF01609">
    <property type="entry name" value="DDE_Tnp_1"/>
    <property type="match status" value="1"/>
</dbReference>
<name>A0A7G5GSL0_9BACT</name>
<evidence type="ECO:0000313" key="2">
    <source>
        <dbReference type="EMBL" id="QMW01852.1"/>
    </source>
</evidence>
<dbReference type="AlphaFoldDB" id="A0A7G5GSL0"/>
<dbReference type="GO" id="GO:0003677">
    <property type="term" value="F:DNA binding"/>
    <property type="evidence" value="ECO:0007669"/>
    <property type="project" value="InterPro"/>
</dbReference>